<evidence type="ECO:0000256" key="1">
    <source>
        <dbReference type="SAM" id="Phobius"/>
    </source>
</evidence>
<keyword evidence="1" id="KW-0472">Membrane</keyword>
<dbReference type="Proteomes" id="UP000217561">
    <property type="component" value="Unassembled WGS sequence"/>
</dbReference>
<accession>A0ABX4HPY7</accession>
<dbReference type="InterPro" id="IPR029044">
    <property type="entry name" value="Nucleotide-diphossugar_trans"/>
</dbReference>
<reference evidence="3 4" key="1">
    <citation type="submission" date="2017-08" db="EMBL/GenBank/DDBJ databases">
        <title>Salimicrobium alkalisoli sp. nov., isolated from saline alkaline soil.</title>
        <authorList>
            <person name="Zhang G."/>
            <person name="Xiong Q."/>
        </authorList>
    </citation>
    <scope>NUCLEOTIDE SEQUENCE [LARGE SCALE GENOMIC DNA]</scope>
    <source>
        <strain evidence="3 4">WN024</strain>
    </source>
</reference>
<dbReference type="InterPro" id="IPR001173">
    <property type="entry name" value="Glyco_trans_2-like"/>
</dbReference>
<dbReference type="Pfam" id="PF00535">
    <property type="entry name" value="Glycos_transf_2"/>
    <property type="match status" value="1"/>
</dbReference>
<evidence type="ECO:0000313" key="4">
    <source>
        <dbReference type="Proteomes" id="UP000217561"/>
    </source>
</evidence>
<keyword evidence="1" id="KW-0812">Transmembrane</keyword>
<keyword evidence="1" id="KW-1133">Transmembrane helix</keyword>
<dbReference type="PANTHER" id="PTHR43646:SF3">
    <property type="entry name" value="SLR1566 PROTEIN"/>
    <property type="match status" value="1"/>
</dbReference>
<dbReference type="Gene3D" id="3.90.550.10">
    <property type="entry name" value="Spore Coat Polysaccharide Biosynthesis Protein SpsA, Chain A"/>
    <property type="match status" value="1"/>
</dbReference>
<gene>
    <name evidence="3" type="ORF">CKW00_10225</name>
</gene>
<feature type="transmembrane region" description="Helical" evidence="1">
    <location>
        <begin position="20"/>
        <end position="43"/>
    </location>
</feature>
<comment type="caution">
    <text evidence="3">The sequence shown here is derived from an EMBL/GenBank/DDBJ whole genome shotgun (WGS) entry which is preliminary data.</text>
</comment>
<protein>
    <submittedName>
        <fullName evidence="3">Hydroxy-3,4-dehydro-apo-8'-lycopene glucosyltransferase</fullName>
    </submittedName>
</protein>
<sequence length="382" mass="43202">MGATREANREYVQVPEGGRVVVTIFLILAGVLFLWTIFNSMFMPGLKSNTLRRTTPVSILIPLRNEEFNAGPLIESLKKINYPDLEILLLDDHSEDRTFTLLSEATADDPRFRLFKGEPLKKGWTGKVFACHQLSRLARGEYMFFLDADVRVSPDIVTKLLALAGQKQASFVSGFPSFTDRSMLGRLLVPMQHFVIHMHLPLFMANKTEIPMFTAAFGGCLFIEREAYEEIGGHTEVFDSLVEDVHLAKKMKENKKRTILANVTSDVSCRMYERNADVWKGFQKNIFPGLGRSLLLALLLVLLYTGLFLFPFAAALITGGGWWGVCLLLVAVKMFVDVRTGHPWWISLLLPVSAISVILVLFSSIKVDRQKKQYEWKGRTYS</sequence>
<keyword evidence="4" id="KW-1185">Reference proteome</keyword>
<feature type="transmembrane region" description="Helical" evidence="1">
    <location>
        <begin position="294"/>
        <end position="323"/>
    </location>
</feature>
<dbReference type="SUPFAM" id="SSF53448">
    <property type="entry name" value="Nucleotide-diphospho-sugar transferases"/>
    <property type="match status" value="1"/>
</dbReference>
<dbReference type="EMBL" id="NSGH01000016">
    <property type="protein sequence ID" value="PBB05165.1"/>
    <property type="molecule type" value="Genomic_DNA"/>
</dbReference>
<dbReference type="PANTHER" id="PTHR43646">
    <property type="entry name" value="GLYCOSYLTRANSFERASE"/>
    <property type="match status" value="1"/>
</dbReference>
<proteinExistence type="predicted"/>
<name>A0ABX4HPY7_9BACI</name>
<feature type="domain" description="Glycosyltransferase 2-like" evidence="2">
    <location>
        <begin position="58"/>
        <end position="231"/>
    </location>
</feature>
<organism evidence="3 4">
    <name type="scientific">Salimicrobium humidisoli</name>
    <dbReference type="NCBI Taxonomy" id="2029857"/>
    <lineage>
        <taxon>Bacteria</taxon>
        <taxon>Bacillati</taxon>
        <taxon>Bacillota</taxon>
        <taxon>Bacilli</taxon>
        <taxon>Bacillales</taxon>
        <taxon>Bacillaceae</taxon>
        <taxon>Salimicrobium</taxon>
    </lineage>
</organism>
<evidence type="ECO:0000259" key="2">
    <source>
        <dbReference type="Pfam" id="PF00535"/>
    </source>
</evidence>
<evidence type="ECO:0000313" key="3">
    <source>
        <dbReference type="EMBL" id="PBB05165.1"/>
    </source>
</evidence>
<feature type="transmembrane region" description="Helical" evidence="1">
    <location>
        <begin position="343"/>
        <end position="362"/>
    </location>
</feature>